<dbReference type="GO" id="GO:0016811">
    <property type="term" value="F:hydrolase activity, acting on carbon-nitrogen (but not peptide) bonds, in linear amides"/>
    <property type="evidence" value="ECO:0007669"/>
    <property type="project" value="InterPro"/>
</dbReference>
<feature type="binding site" evidence="5">
    <location>
        <position position="275"/>
    </location>
    <ligand>
        <name>Ca(2+)</name>
        <dbReference type="ChEBI" id="CHEBI:29108"/>
    </ligand>
</feature>
<dbReference type="EMBL" id="CP045121">
    <property type="protein sequence ID" value="QIN79268.1"/>
    <property type="molecule type" value="Genomic_DNA"/>
</dbReference>
<dbReference type="Gene3D" id="2.30.120.10">
    <property type="match status" value="1"/>
</dbReference>
<evidence type="ECO:0000256" key="3">
    <source>
        <dbReference type="ARBA" id="ARBA00023145"/>
    </source>
</evidence>
<dbReference type="Gene3D" id="1.10.439.10">
    <property type="entry name" value="Penicillin Amidohydrolase, domain 1"/>
    <property type="match status" value="1"/>
</dbReference>
<feature type="active site" description="Nucleophile" evidence="4">
    <location>
        <position position="203"/>
    </location>
</feature>
<comment type="cofactor">
    <cofactor evidence="5">
        <name>Ca(2+)</name>
        <dbReference type="ChEBI" id="CHEBI:29108"/>
    </cofactor>
    <text evidence="5">Binds 1 Ca(2+) ion per dimer.</text>
</comment>
<evidence type="ECO:0000256" key="2">
    <source>
        <dbReference type="ARBA" id="ARBA00022801"/>
    </source>
</evidence>
<dbReference type="InterPro" id="IPR023343">
    <property type="entry name" value="Penicillin_amidase_dom1"/>
</dbReference>
<dbReference type="InterPro" id="IPR029055">
    <property type="entry name" value="Ntn_hydrolases_N"/>
</dbReference>
<keyword evidence="5" id="KW-0106">Calcium</keyword>
<dbReference type="PIRSF" id="PIRSF001227">
    <property type="entry name" value="Pen_acylase"/>
    <property type="match status" value="1"/>
</dbReference>
<keyword evidence="5" id="KW-0479">Metal-binding</keyword>
<keyword evidence="3" id="KW-0865">Zymogen</keyword>
<evidence type="ECO:0000256" key="1">
    <source>
        <dbReference type="ARBA" id="ARBA00006586"/>
    </source>
</evidence>
<dbReference type="Proteomes" id="UP000502706">
    <property type="component" value="Chromosome"/>
</dbReference>
<dbReference type="GO" id="GO:0017000">
    <property type="term" value="P:antibiotic biosynthetic process"/>
    <property type="evidence" value="ECO:0007669"/>
    <property type="project" value="InterPro"/>
</dbReference>
<evidence type="ECO:0000313" key="7">
    <source>
        <dbReference type="Proteomes" id="UP000502706"/>
    </source>
</evidence>
<comment type="similarity">
    <text evidence="1">Belongs to the peptidase S45 family.</text>
</comment>
<evidence type="ECO:0000313" key="6">
    <source>
        <dbReference type="EMBL" id="QIN79268.1"/>
    </source>
</evidence>
<feature type="binding site" evidence="5">
    <location>
        <position position="278"/>
    </location>
    <ligand>
        <name>Ca(2+)</name>
        <dbReference type="ChEBI" id="CHEBI:29108"/>
    </ligand>
</feature>
<keyword evidence="7" id="KW-1185">Reference proteome</keyword>
<dbReference type="Gene3D" id="3.60.20.10">
    <property type="entry name" value="Glutamine Phosphoribosylpyrophosphate, subunit 1, domain 1"/>
    <property type="match status" value="1"/>
</dbReference>
<dbReference type="CDD" id="cd03747">
    <property type="entry name" value="Ntn_PGA_like"/>
    <property type="match status" value="1"/>
</dbReference>
<reference evidence="6 7" key="1">
    <citation type="submission" date="2019-10" db="EMBL/GenBank/DDBJ databases">
        <title>Rubrobacter sp nov SCSIO 52915 isolated from a deep-sea sediment in the South China Sea.</title>
        <authorList>
            <person name="Chen R.W."/>
        </authorList>
    </citation>
    <scope>NUCLEOTIDE SEQUENCE [LARGE SCALE GENOMIC DNA]</scope>
    <source>
        <strain evidence="6 7">SCSIO 52915</strain>
    </source>
</reference>
<dbReference type="SUPFAM" id="SSF56235">
    <property type="entry name" value="N-terminal nucleophile aminohydrolases (Ntn hydrolases)"/>
    <property type="match status" value="1"/>
</dbReference>
<dbReference type="RefSeq" id="WP_166396930.1">
    <property type="nucleotide sequence ID" value="NZ_CP045121.1"/>
</dbReference>
<evidence type="ECO:0000256" key="5">
    <source>
        <dbReference type="PIRSR" id="PIRSR001227-2"/>
    </source>
</evidence>
<evidence type="ECO:0000256" key="4">
    <source>
        <dbReference type="PIRSR" id="PIRSR001227-1"/>
    </source>
</evidence>
<proteinExistence type="inferred from homology"/>
<gene>
    <name evidence="6" type="ORF">GBA65_12905</name>
</gene>
<dbReference type="PANTHER" id="PTHR34218">
    <property type="entry name" value="PEPTIDASE S45 PENICILLIN AMIDASE"/>
    <property type="match status" value="1"/>
</dbReference>
<name>A0A6G8PYM2_9ACTN</name>
<dbReference type="Gene3D" id="1.10.1400.10">
    <property type="match status" value="1"/>
</dbReference>
<dbReference type="InterPro" id="IPR002692">
    <property type="entry name" value="S45"/>
</dbReference>
<dbReference type="KEGG" id="rmar:GBA65_12905"/>
<dbReference type="InterPro" id="IPR043147">
    <property type="entry name" value="Penicillin_amidase_A-knob"/>
</dbReference>
<dbReference type="GO" id="GO:0046872">
    <property type="term" value="F:metal ion binding"/>
    <property type="evidence" value="ECO:0007669"/>
    <property type="project" value="UniProtKB-KW"/>
</dbReference>
<accession>A0A6G8PYM2</accession>
<dbReference type="Pfam" id="PF01804">
    <property type="entry name" value="Penicil_amidase"/>
    <property type="match status" value="1"/>
</dbReference>
<protein>
    <submittedName>
        <fullName evidence="6">Penicillin acylase family protein</fullName>
    </submittedName>
</protein>
<dbReference type="InterPro" id="IPR043146">
    <property type="entry name" value="Penicillin_amidase_N_B-knob"/>
</dbReference>
<keyword evidence="2" id="KW-0378">Hydrolase</keyword>
<dbReference type="AlphaFoldDB" id="A0A6G8PYM2"/>
<sequence length="741" mass="80028">MNPSAIPETLVDLLSRALAPALRLLSKSSLPRLDGSVELPGPNGTVEILRDRFGVPQIFASDEHDLFFAQGYVHAQDRFFQMELQRRAGHGRLAELLGAEALPFDRLSRTVGFAGIARSVERPSGALAVIEAYSAGINACLEAGPLPPELALLRHRPEPWTPLDTAAWSLVMAWSLSSSWESKLLTGEEPEDLLPQTDPGAGSNAWAVAPWRSATGSALLAGDPHLSLGIPCLWYELGLYGGPYRVVGASLPGTPGVVIGHNEEIAWSVTAALTDVQDLYAEHFSEDGRLYEHRGEWREAGSREETIRVRGRREPFVQTVRTTLHGPVVTDAVATDGKGEDPGDLALRWAVPDPTVLVESGLAVNRARDKDEFLAALQGWTTPNQNFVYADRAGNVGWALAGLVPVRRGFRGDRVLPGPPGEHEWDGFLPSSELPGLFDPEDGQIASANEPPPGAGLIPGYYLPPYRKDRISALLAATEKHSPESFWEIQGDLYCEPAHALATRLARLAPRGEEKVLLRELLTWDGHLTADSRPGAIARVALEHLIRRAAGDVNPSGYPVPNGIATYVGDLVPELVEGLDELPEGMLAGALEDAVSTLRETLGEDPGGWSWGALHAAELRHPLGAVRALRGLLNRGPFPIGGDANTVRHAAFGGGKSDEHGHPRFGPVARGPNYRFVVDTGDWDEAVSVVAPGQSGHPASPYYDDEIDLWLGVRYRPMVFGRKTAELAARHRLVLEPAKEG</sequence>
<dbReference type="InterPro" id="IPR014395">
    <property type="entry name" value="Pen/GL7ACA/AHL_acylase"/>
</dbReference>
<dbReference type="PANTHER" id="PTHR34218:SF4">
    <property type="entry name" value="ACYL-HOMOSERINE LACTONE ACYLASE QUIP"/>
    <property type="match status" value="1"/>
</dbReference>
<organism evidence="6 7">
    <name type="scientific">Rubrobacter marinus</name>
    <dbReference type="NCBI Taxonomy" id="2653852"/>
    <lineage>
        <taxon>Bacteria</taxon>
        <taxon>Bacillati</taxon>
        <taxon>Actinomycetota</taxon>
        <taxon>Rubrobacteria</taxon>
        <taxon>Rubrobacterales</taxon>
        <taxon>Rubrobacteraceae</taxon>
        <taxon>Rubrobacter</taxon>
    </lineage>
</organism>